<protein>
    <recommendedName>
        <fullName evidence="4">J domain-containing protein</fullName>
    </recommendedName>
</protein>
<proteinExistence type="predicted"/>
<evidence type="ECO:0008006" key="4">
    <source>
        <dbReference type="Google" id="ProtNLM"/>
    </source>
</evidence>
<accession>A0ABS4DSG3</accession>
<sequence length="178" mass="19149">MLFGQSLFQSVLTRLAEEGAEIVEEDEAAGAFRVHGLSTGFVGAGEAQTAEAPQGEPAADPYAQAQESFDAADAATPWPPLSDEIARLDEPASEAPATEPAKPARPPHLDRLTVGEIAEDLGLRPDDSPQMIAARRRAFARLNHPDRVLEIARDNATRRMTVANMLADAALKARTERR</sequence>
<dbReference type="RefSeq" id="WP_209941135.1">
    <property type="nucleotide sequence ID" value="NZ_JAGGJU010000001.1"/>
</dbReference>
<dbReference type="Proteomes" id="UP000759443">
    <property type="component" value="Unassembled WGS sequence"/>
</dbReference>
<name>A0ABS4DSG3_9HYPH</name>
<reference evidence="2 3" key="1">
    <citation type="submission" date="2021-03" db="EMBL/GenBank/DDBJ databases">
        <title>Genomic Encyclopedia of Type Strains, Phase IV (KMG-IV): sequencing the most valuable type-strain genomes for metagenomic binning, comparative biology and taxonomic classification.</title>
        <authorList>
            <person name="Goeker M."/>
        </authorList>
    </citation>
    <scope>NUCLEOTIDE SEQUENCE [LARGE SCALE GENOMIC DNA]</scope>
    <source>
        <strain evidence="2 3">DSM 21600</strain>
    </source>
</reference>
<evidence type="ECO:0000256" key="1">
    <source>
        <dbReference type="SAM" id="MobiDB-lite"/>
    </source>
</evidence>
<comment type="caution">
    <text evidence="2">The sequence shown here is derived from an EMBL/GenBank/DDBJ whole genome shotgun (WGS) entry which is preliminary data.</text>
</comment>
<keyword evidence="3" id="KW-1185">Reference proteome</keyword>
<dbReference type="EMBL" id="JAGGJU010000001">
    <property type="protein sequence ID" value="MBP1848630.1"/>
    <property type="molecule type" value="Genomic_DNA"/>
</dbReference>
<organism evidence="2 3">
    <name type="scientific">Rhizobium halophytocola</name>
    <dbReference type="NCBI Taxonomy" id="735519"/>
    <lineage>
        <taxon>Bacteria</taxon>
        <taxon>Pseudomonadati</taxon>
        <taxon>Pseudomonadota</taxon>
        <taxon>Alphaproteobacteria</taxon>
        <taxon>Hyphomicrobiales</taxon>
        <taxon>Rhizobiaceae</taxon>
        <taxon>Rhizobium/Agrobacterium group</taxon>
        <taxon>Rhizobium</taxon>
    </lineage>
</organism>
<feature type="region of interest" description="Disordered" evidence="1">
    <location>
        <begin position="44"/>
        <end position="110"/>
    </location>
</feature>
<gene>
    <name evidence="2" type="ORF">J2Z17_000047</name>
</gene>
<evidence type="ECO:0000313" key="3">
    <source>
        <dbReference type="Proteomes" id="UP000759443"/>
    </source>
</evidence>
<evidence type="ECO:0000313" key="2">
    <source>
        <dbReference type="EMBL" id="MBP1848630.1"/>
    </source>
</evidence>